<gene>
    <name evidence="9" type="ORF">GUJ93_ZPchr0006g42162</name>
</gene>
<reference evidence="9" key="1">
    <citation type="journal article" date="2021" name="bioRxiv">
        <title>Whole Genome Assembly and Annotation of Northern Wild Rice, Zizania palustris L., Supports a Whole Genome Duplication in the Zizania Genus.</title>
        <authorList>
            <person name="Haas M."/>
            <person name="Kono T."/>
            <person name="Macchietto M."/>
            <person name="Millas R."/>
            <person name="McGilp L."/>
            <person name="Shao M."/>
            <person name="Duquette J."/>
            <person name="Hirsch C.N."/>
            <person name="Kimball J."/>
        </authorList>
    </citation>
    <scope>NUCLEOTIDE SEQUENCE</scope>
    <source>
        <tissue evidence="9">Fresh leaf tissue</tissue>
    </source>
</reference>
<dbReference type="PROSITE" id="PS51072">
    <property type="entry name" value="MHD"/>
    <property type="match status" value="1"/>
</dbReference>
<accession>A0A8J5SLQ5</accession>
<dbReference type="InterPro" id="IPR050431">
    <property type="entry name" value="Adaptor_comp_med_subunit"/>
</dbReference>
<evidence type="ECO:0000256" key="3">
    <source>
        <dbReference type="ARBA" id="ARBA00022448"/>
    </source>
</evidence>
<evidence type="ECO:0000259" key="8">
    <source>
        <dbReference type="PROSITE" id="PS51072"/>
    </source>
</evidence>
<protein>
    <recommendedName>
        <fullName evidence="8">MHD domain-containing protein</fullName>
    </recommendedName>
</protein>
<feature type="domain" description="MHD" evidence="8">
    <location>
        <begin position="177"/>
        <end position="421"/>
    </location>
</feature>
<evidence type="ECO:0000256" key="4">
    <source>
        <dbReference type="ARBA" id="ARBA00022475"/>
    </source>
</evidence>
<dbReference type="GO" id="GO:0012505">
    <property type="term" value="C:endomembrane system"/>
    <property type="evidence" value="ECO:0007669"/>
    <property type="project" value="UniProtKB-SubCell"/>
</dbReference>
<dbReference type="CDD" id="cd09251">
    <property type="entry name" value="AP-2_Mu2_Cterm"/>
    <property type="match status" value="1"/>
</dbReference>
<dbReference type="CDD" id="cd14836">
    <property type="entry name" value="AP2_Mu_N"/>
    <property type="match status" value="1"/>
</dbReference>
<dbReference type="GO" id="GO:0016192">
    <property type="term" value="P:vesicle-mediated transport"/>
    <property type="evidence" value="ECO:0007669"/>
    <property type="project" value="InterPro"/>
</dbReference>
<dbReference type="InterPro" id="IPR043532">
    <property type="entry name" value="AP2_Mu_N"/>
</dbReference>
<dbReference type="AlphaFoldDB" id="A0A8J5SLQ5"/>
<dbReference type="InterPro" id="IPR018240">
    <property type="entry name" value="Clathrin_mu_CS"/>
</dbReference>
<dbReference type="InterPro" id="IPR001392">
    <property type="entry name" value="Clathrin_mu"/>
</dbReference>
<dbReference type="InterPro" id="IPR028565">
    <property type="entry name" value="MHD"/>
</dbReference>
<evidence type="ECO:0000256" key="2">
    <source>
        <dbReference type="ARBA" id="ARBA00004277"/>
    </source>
</evidence>
<dbReference type="PANTHER" id="PTHR10529">
    <property type="entry name" value="AP COMPLEX SUBUNIT MU"/>
    <property type="match status" value="1"/>
</dbReference>
<keyword evidence="6" id="KW-0472">Membrane</keyword>
<dbReference type="GO" id="GO:0030131">
    <property type="term" value="C:clathrin adaptor complex"/>
    <property type="evidence" value="ECO:0007669"/>
    <property type="project" value="InterPro"/>
</dbReference>
<comment type="caution">
    <text evidence="9">The sequence shown here is derived from an EMBL/GenBank/DDBJ whole genome shotgun (WGS) entry which is preliminary data.</text>
</comment>
<dbReference type="OrthoDB" id="10259133at2759"/>
<evidence type="ECO:0000256" key="5">
    <source>
        <dbReference type="ARBA" id="ARBA00022927"/>
    </source>
</evidence>
<keyword evidence="4" id="KW-1003">Cell membrane</keyword>
<evidence type="ECO:0000313" key="10">
    <source>
        <dbReference type="Proteomes" id="UP000729402"/>
    </source>
</evidence>
<name>A0A8J5SLQ5_ZIZPA</name>
<dbReference type="Pfam" id="PF00928">
    <property type="entry name" value="Adap_comp_sub"/>
    <property type="match status" value="1"/>
</dbReference>
<dbReference type="Proteomes" id="UP000729402">
    <property type="component" value="Unassembled WGS sequence"/>
</dbReference>
<dbReference type="EMBL" id="JAAALK010000283">
    <property type="protein sequence ID" value="KAG8071937.1"/>
    <property type="molecule type" value="Genomic_DNA"/>
</dbReference>
<dbReference type="FunFam" id="3.30.450.60:FF:000002">
    <property type="entry name" value="AP-2 complex subunit mu, putative"/>
    <property type="match status" value="1"/>
</dbReference>
<sequence length="422" mass="47514">MPVAASAIYFLNLRGDVLINRLYRDDVGGNMVDAFRMHIMQTKELGTCPVRQIGGCSFLYMRISNVYIVIVVSSNANVACAFKFVVEAVALFKSYFGGAFDEDAIRNNFVLIYELLDEIMDFGYPQNLSPEILKLYITQEGVRSPFSSKPSDKPVPNATLQVTGAVGWRREGLVYKKNEVFLDIVESVNLLMSSKGSVLRCDVTGKILMKCFLSGMPDLKLGLNDKIGLEKEAQLKSRPTKSGKTIELDDVTFHQCVNLTRFNSEKTVSFVPPDGEFELMKYRITEGVNLPFRVLPTIKELGRTRMEINVKVSPSSKTTAKASFQTTSGKAKYNASIDSLVWKIRKFPGQTEATMSAEVELISTMGEKKSWNRPPIQMEFQVPMFTASGLRVRFLKVWEKSGYNTVEWVRYITRAGSYEIRC</sequence>
<reference evidence="9" key="2">
    <citation type="submission" date="2021-02" db="EMBL/GenBank/DDBJ databases">
        <authorList>
            <person name="Kimball J.A."/>
            <person name="Haas M.W."/>
            <person name="Macchietto M."/>
            <person name="Kono T."/>
            <person name="Duquette J."/>
            <person name="Shao M."/>
        </authorList>
    </citation>
    <scope>NUCLEOTIDE SEQUENCE</scope>
    <source>
        <tissue evidence="9">Fresh leaf tissue</tissue>
    </source>
</reference>
<dbReference type="PROSITE" id="PS00990">
    <property type="entry name" value="CLAT_ADAPTOR_M_1"/>
    <property type="match status" value="1"/>
</dbReference>
<comment type="subcellular location">
    <subcellularLocation>
        <location evidence="1">Cell membrane</location>
    </subcellularLocation>
    <subcellularLocation>
        <location evidence="2">Membrane</location>
        <location evidence="2">Coated pit</location>
        <topology evidence="2">Peripheral membrane protein</topology>
        <orientation evidence="2">Cytoplasmic side</orientation>
    </subcellularLocation>
</comment>
<dbReference type="PIRSF" id="PIRSF005992">
    <property type="entry name" value="Clathrin_mu"/>
    <property type="match status" value="1"/>
</dbReference>
<organism evidence="9 10">
    <name type="scientific">Zizania palustris</name>
    <name type="common">Northern wild rice</name>
    <dbReference type="NCBI Taxonomy" id="103762"/>
    <lineage>
        <taxon>Eukaryota</taxon>
        <taxon>Viridiplantae</taxon>
        <taxon>Streptophyta</taxon>
        <taxon>Embryophyta</taxon>
        <taxon>Tracheophyta</taxon>
        <taxon>Spermatophyta</taxon>
        <taxon>Magnoliopsida</taxon>
        <taxon>Liliopsida</taxon>
        <taxon>Poales</taxon>
        <taxon>Poaceae</taxon>
        <taxon>BOP clade</taxon>
        <taxon>Oryzoideae</taxon>
        <taxon>Oryzeae</taxon>
        <taxon>Zizaniinae</taxon>
        <taxon>Zizania</taxon>
    </lineage>
</organism>
<keyword evidence="10" id="KW-1185">Reference proteome</keyword>
<evidence type="ECO:0000256" key="1">
    <source>
        <dbReference type="ARBA" id="ARBA00004236"/>
    </source>
</evidence>
<evidence type="ECO:0000313" key="9">
    <source>
        <dbReference type="EMBL" id="KAG8071937.1"/>
    </source>
</evidence>
<comment type="similarity">
    <text evidence="7">Belongs to the adaptor complexes medium subunit family.</text>
</comment>
<keyword evidence="3 7" id="KW-0813">Transport</keyword>
<dbReference type="InterPro" id="IPR043512">
    <property type="entry name" value="Mu2_C"/>
</dbReference>
<dbReference type="GO" id="GO:0006886">
    <property type="term" value="P:intracellular protein transport"/>
    <property type="evidence" value="ECO:0007669"/>
    <property type="project" value="InterPro"/>
</dbReference>
<evidence type="ECO:0000256" key="7">
    <source>
        <dbReference type="PIRNR" id="PIRNR005992"/>
    </source>
</evidence>
<keyword evidence="5 7" id="KW-0653">Protein transport</keyword>
<evidence type="ECO:0000256" key="6">
    <source>
        <dbReference type="ARBA" id="ARBA00023136"/>
    </source>
</evidence>
<proteinExistence type="inferred from homology"/>